<evidence type="ECO:0000313" key="2">
    <source>
        <dbReference type="Proteomes" id="UP000717624"/>
    </source>
</evidence>
<dbReference type="EMBL" id="JAFBEB010000012">
    <property type="protein sequence ID" value="MBM7591505.1"/>
    <property type="molecule type" value="Genomic_DNA"/>
</dbReference>
<dbReference type="AlphaFoldDB" id="A0A938Y5A5"/>
<dbReference type="InterPro" id="IPR045527">
    <property type="entry name" value="DUF6470"/>
</dbReference>
<reference evidence="1" key="1">
    <citation type="submission" date="2021-01" db="EMBL/GenBank/DDBJ databases">
        <title>Genomic Encyclopedia of Type Strains, Phase IV (KMG-IV): sequencing the most valuable type-strain genomes for metagenomic binning, comparative biology and taxonomic classification.</title>
        <authorList>
            <person name="Goeker M."/>
        </authorList>
    </citation>
    <scope>NUCLEOTIDE SEQUENCE</scope>
    <source>
        <strain evidence="1">DSM 25523</strain>
    </source>
</reference>
<comment type="caution">
    <text evidence="1">The sequence shown here is derived from an EMBL/GenBank/DDBJ whole genome shotgun (WGS) entry which is preliminary data.</text>
</comment>
<gene>
    <name evidence="1" type="ORF">JOD01_003156</name>
</gene>
<name>A0A938Y5A5_9BACL</name>
<accession>A0A938Y5A5</accession>
<sequence>MHIPQLRMDQTYAQLGLHIQKPVQEIQQPQADLNMKQEPAILTIRQPKGELSIDTTEARSNIDMRSPARRVKDIAAFGHRKAMEAIARISREGDQLAAIEKKGNPIADIAVQNSGIYEEQEILAKGSLIGDGVEIHYEAKKPEINVQVRGFRMDPEIKKPILHYTPGKVEPYILQKNSLHIEVVGLHIDQKR</sequence>
<protein>
    <submittedName>
        <fullName evidence="1">Uncharacterized protein</fullName>
    </submittedName>
</protein>
<dbReference type="Pfam" id="PF20074">
    <property type="entry name" value="DUF6470"/>
    <property type="match status" value="1"/>
</dbReference>
<dbReference type="RefSeq" id="WP_204519214.1">
    <property type="nucleotide sequence ID" value="NZ_BAABIN010000019.1"/>
</dbReference>
<keyword evidence="2" id="KW-1185">Reference proteome</keyword>
<evidence type="ECO:0000313" key="1">
    <source>
        <dbReference type="EMBL" id="MBM7591505.1"/>
    </source>
</evidence>
<organism evidence="1 2">
    <name type="scientific">Brevibacillus fulvus</name>
    <dbReference type="NCBI Taxonomy" id="1125967"/>
    <lineage>
        <taxon>Bacteria</taxon>
        <taxon>Bacillati</taxon>
        <taxon>Bacillota</taxon>
        <taxon>Bacilli</taxon>
        <taxon>Bacillales</taxon>
        <taxon>Paenibacillaceae</taxon>
        <taxon>Brevibacillus</taxon>
    </lineage>
</organism>
<proteinExistence type="predicted"/>
<dbReference type="Proteomes" id="UP000717624">
    <property type="component" value="Unassembled WGS sequence"/>
</dbReference>